<reference evidence="10" key="2">
    <citation type="submission" date="2020-09" db="EMBL/GenBank/DDBJ databases">
        <authorList>
            <person name="Sun Q."/>
            <person name="Zhou Y."/>
        </authorList>
    </citation>
    <scope>NUCLEOTIDE SEQUENCE</scope>
    <source>
        <strain evidence="10">CGMCC 1.15330</strain>
    </source>
</reference>
<evidence type="ECO:0000259" key="8">
    <source>
        <dbReference type="PROSITE" id="PS50045"/>
    </source>
</evidence>
<dbReference type="FunFam" id="3.40.50.2300:FF:000018">
    <property type="entry name" value="DNA-binding transcriptional regulator NtrC"/>
    <property type="match status" value="1"/>
</dbReference>
<feature type="domain" description="Response regulatory" evidence="9">
    <location>
        <begin position="9"/>
        <end position="123"/>
    </location>
</feature>
<evidence type="ECO:0000313" key="10">
    <source>
        <dbReference type="EMBL" id="GGB29404.1"/>
    </source>
</evidence>
<dbReference type="InterPro" id="IPR025662">
    <property type="entry name" value="Sigma_54_int_dom_ATP-bd_1"/>
</dbReference>
<keyword evidence="3" id="KW-0067">ATP-binding</keyword>
<organism evidence="10 11">
    <name type="scientific">Sphingomonas metalli</name>
    <dbReference type="NCBI Taxonomy" id="1779358"/>
    <lineage>
        <taxon>Bacteria</taxon>
        <taxon>Pseudomonadati</taxon>
        <taxon>Pseudomonadota</taxon>
        <taxon>Alphaproteobacteria</taxon>
        <taxon>Sphingomonadales</taxon>
        <taxon>Sphingomonadaceae</taxon>
        <taxon>Sphingomonas</taxon>
    </lineage>
</organism>
<dbReference type="SUPFAM" id="SSF46689">
    <property type="entry name" value="Homeodomain-like"/>
    <property type="match status" value="1"/>
</dbReference>
<dbReference type="PROSITE" id="PS50110">
    <property type="entry name" value="RESPONSE_REGULATORY"/>
    <property type="match status" value="1"/>
</dbReference>
<dbReference type="Pfam" id="PF00158">
    <property type="entry name" value="Sigma54_activat"/>
    <property type="match status" value="1"/>
</dbReference>
<protein>
    <submittedName>
        <fullName evidence="10">Fis family transcriptional regulator</fullName>
    </submittedName>
</protein>
<dbReference type="PANTHER" id="PTHR32071:SF57">
    <property type="entry name" value="C4-DICARBOXYLATE TRANSPORT TRANSCRIPTIONAL REGULATORY PROTEIN DCTD"/>
    <property type="match status" value="1"/>
</dbReference>
<reference evidence="10" key="1">
    <citation type="journal article" date="2014" name="Int. J. Syst. Evol. Microbiol.">
        <title>Complete genome sequence of Corynebacterium casei LMG S-19264T (=DSM 44701T), isolated from a smear-ripened cheese.</title>
        <authorList>
            <consortium name="US DOE Joint Genome Institute (JGI-PGF)"/>
            <person name="Walter F."/>
            <person name="Albersmeier A."/>
            <person name="Kalinowski J."/>
            <person name="Ruckert C."/>
        </authorList>
    </citation>
    <scope>NUCLEOTIDE SEQUENCE</scope>
    <source>
        <strain evidence="10">CGMCC 1.15330</strain>
    </source>
</reference>
<dbReference type="GO" id="GO:0000160">
    <property type="term" value="P:phosphorelay signal transduction system"/>
    <property type="evidence" value="ECO:0007669"/>
    <property type="project" value="UniProtKB-KW"/>
</dbReference>
<keyword evidence="1 7" id="KW-0597">Phosphoprotein</keyword>
<dbReference type="SMART" id="SM00382">
    <property type="entry name" value="AAA"/>
    <property type="match status" value="1"/>
</dbReference>
<evidence type="ECO:0000256" key="6">
    <source>
        <dbReference type="ARBA" id="ARBA00023163"/>
    </source>
</evidence>
<dbReference type="InterPro" id="IPR027417">
    <property type="entry name" value="P-loop_NTPase"/>
</dbReference>
<dbReference type="EMBL" id="BMIH01000002">
    <property type="protein sequence ID" value="GGB29404.1"/>
    <property type="molecule type" value="Genomic_DNA"/>
</dbReference>
<dbReference type="Proteomes" id="UP000623067">
    <property type="component" value="Unassembled WGS sequence"/>
</dbReference>
<dbReference type="InterPro" id="IPR009057">
    <property type="entry name" value="Homeodomain-like_sf"/>
</dbReference>
<feature type="domain" description="Sigma-54 factor interaction" evidence="8">
    <location>
        <begin position="151"/>
        <end position="367"/>
    </location>
</feature>
<dbReference type="Pfam" id="PF25601">
    <property type="entry name" value="AAA_lid_14"/>
    <property type="match status" value="1"/>
</dbReference>
<evidence type="ECO:0000259" key="9">
    <source>
        <dbReference type="PROSITE" id="PS50110"/>
    </source>
</evidence>
<dbReference type="InterPro" id="IPR003593">
    <property type="entry name" value="AAA+_ATPase"/>
</dbReference>
<dbReference type="InterPro" id="IPR058031">
    <property type="entry name" value="AAA_lid_NorR"/>
</dbReference>
<sequence>MSDAANACPVALVEDDEDLRASTAQLLTLAGFAVEAFPAAAPALDRIDADYPGVVVSDIRMPGLSGLELFRALHARDATLPVILITGHADVETAVAALKAGAWDFLTKPCAPDALVAAVGRAATARALALDNRRLRAAAEAGTGDHVAAALIGDAPAIRRLREMVPVLAGADIDLFLEGETGTGKELLARLLHRAGRRARHRFVAVACAALPNALVEGELFGGGEGGVAAASRGTLFLDDVDRASPRLQAQLVPLLEERALRQPGGREPLPLDLRVVATAGDPGERAADAIRPELFYRLAAVRLRLPPLRERREDVPLLFAHLADASAARLRRPIPPLTASVRDHLAGHDWPGNVRELAHFADRFVLGLEGEAAAEPDAAGTLPDRVAAFERDAIVEAVLAARGEIGAAMVRLGLPRKTFYYKVQRHGIDLGALRRKGRG</sequence>
<keyword evidence="5" id="KW-0805">Transcription regulation</keyword>
<accession>A0A916T4Q2</accession>
<dbReference type="Gene3D" id="1.10.10.60">
    <property type="entry name" value="Homeodomain-like"/>
    <property type="match status" value="1"/>
</dbReference>
<gene>
    <name evidence="10" type="primary">dctD</name>
    <name evidence="10" type="ORF">GCM10011380_18640</name>
</gene>
<dbReference type="SUPFAM" id="SSF52540">
    <property type="entry name" value="P-loop containing nucleoside triphosphate hydrolases"/>
    <property type="match status" value="1"/>
</dbReference>
<evidence type="ECO:0000256" key="7">
    <source>
        <dbReference type="PROSITE-ProRule" id="PRU00169"/>
    </source>
</evidence>
<evidence type="ECO:0000313" key="11">
    <source>
        <dbReference type="Proteomes" id="UP000623067"/>
    </source>
</evidence>
<dbReference type="Gene3D" id="3.40.50.2300">
    <property type="match status" value="1"/>
</dbReference>
<name>A0A916T4Q2_9SPHN</name>
<comment type="caution">
    <text evidence="10">The sequence shown here is derived from an EMBL/GenBank/DDBJ whole genome shotgun (WGS) entry which is preliminary data.</text>
</comment>
<dbReference type="InterPro" id="IPR001789">
    <property type="entry name" value="Sig_transdc_resp-reg_receiver"/>
</dbReference>
<evidence type="ECO:0000256" key="4">
    <source>
        <dbReference type="ARBA" id="ARBA00023012"/>
    </source>
</evidence>
<keyword evidence="11" id="KW-1185">Reference proteome</keyword>
<keyword evidence="4" id="KW-0902">Two-component regulatory system</keyword>
<proteinExistence type="predicted"/>
<feature type="modified residue" description="4-aspartylphosphate" evidence="7">
    <location>
        <position position="58"/>
    </location>
</feature>
<dbReference type="CDD" id="cd00009">
    <property type="entry name" value="AAA"/>
    <property type="match status" value="1"/>
</dbReference>
<evidence type="ECO:0000256" key="3">
    <source>
        <dbReference type="ARBA" id="ARBA00022840"/>
    </source>
</evidence>
<dbReference type="Gene3D" id="1.10.8.60">
    <property type="match status" value="1"/>
</dbReference>
<keyword evidence="6" id="KW-0804">Transcription</keyword>
<dbReference type="Gene3D" id="3.40.50.300">
    <property type="entry name" value="P-loop containing nucleotide triphosphate hydrolases"/>
    <property type="match status" value="1"/>
</dbReference>
<evidence type="ECO:0000256" key="5">
    <source>
        <dbReference type="ARBA" id="ARBA00023015"/>
    </source>
</evidence>
<evidence type="ECO:0000256" key="1">
    <source>
        <dbReference type="ARBA" id="ARBA00022553"/>
    </source>
</evidence>
<keyword evidence="2" id="KW-0547">Nucleotide-binding</keyword>
<dbReference type="SMART" id="SM00448">
    <property type="entry name" value="REC"/>
    <property type="match status" value="1"/>
</dbReference>
<dbReference type="PROSITE" id="PS50045">
    <property type="entry name" value="SIGMA54_INTERACT_4"/>
    <property type="match status" value="1"/>
</dbReference>
<dbReference type="InterPro" id="IPR002078">
    <property type="entry name" value="Sigma_54_int"/>
</dbReference>
<dbReference type="PROSITE" id="PS00675">
    <property type="entry name" value="SIGMA54_INTERACT_1"/>
    <property type="match status" value="1"/>
</dbReference>
<dbReference type="GO" id="GO:0006355">
    <property type="term" value="P:regulation of DNA-templated transcription"/>
    <property type="evidence" value="ECO:0007669"/>
    <property type="project" value="InterPro"/>
</dbReference>
<dbReference type="AlphaFoldDB" id="A0A916T4Q2"/>
<dbReference type="InterPro" id="IPR011006">
    <property type="entry name" value="CheY-like_superfamily"/>
</dbReference>
<evidence type="ECO:0000256" key="2">
    <source>
        <dbReference type="ARBA" id="ARBA00022741"/>
    </source>
</evidence>
<dbReference type="RefSeq" id="WP_188658487.1">
    <property type="nucleotide sequence ID" value="NZ_BMIH01000002.1"/>
</dbReference>
<dbReference type="PANTHER" id="PTHR32071">
    <property type="entry name" value="TRANSCRIPTIONAL REGULATORY PROTEIN"/>
    <property type="match status" value="1"/>
</dbReference>
<dbReference type="SUPFAM" id="SSF52172">
    <property type="entry name" value="CheY-like"/>
    <property type="match status" value="1"/>
</dbReference>
<dbReference type="PROSITE" id="PS00688">
    <property type="entry name" value="SIGMA54_INTERACT_3"/>
    <property type="match status" value="1"/>
</dbReference>
<dbReference type="InterPro" id="IPR025944">
    <property type="entry name" value="Sigma_54_int_dom_CS"/>
</dbReference>
<dbReference type="GO" id="GO:0005524">
    <property type="term" value="F:ATP binding"/>
    <property type="evidence" value="ECO:0007669"/>
    <property type="project" value="UniProtKB-KW"/>
</dbReference>
<dbReference type="Pfam" id="PF00072">
    <property type="entry name" value="Response_reg"/>
    <property type="match status" value="1"/>
</dbReference>